<evidence type="ECO:0000256" key="5">
    <source>
        <dbReference type="ARBA" id="ARBA00023242"/>
    </source>
</evidence>
<dbReference type="PANTHER" id="PTHR14145:SF2">
    <property type="entry name" value="COP9 SIGNALOSOME COMPLEX SUBUNIT 1"/>
    <property type="match status" value="1"/>
</dbReference>
<sequence>MDVVDRNHDSMNSIDEVKNKRLAYKIKFILSIENPYKESLLQWLLHNPINPDIDTAVVNTLNKEFGRGLSMPEHIEQQEAELKQQLQSTQFQLKSYLNNSLRESIRMSYYSLADIYLKAGSIDHALNAYLQTRDHISSSAQLVETHTHIISLAIQLRNYALIKNSIIKINSIAINDIDSDTLLIPSAVADLGQGNYASVVDSLTKLSASASHPLIPASDITLYLALCALATQSRQEIKEKILDNDALRSKFEFEPHTKHLLHHFVASEYKALFGLLDENKWAYLLDPHMHSQYEQMVDAIYKRCIVQYFESFTCISLNNLIKTFGDDGILNTTLKLIKSSQLNLRYDAVNHVFHKASSDTRTNLLNKAVAVSESNHKATKQLVYRMKLSNAKLVLNERSERGAGGAGGSGGKKEPRKEARQRRNSDQLDDDEEDDGEEGSSKQVEMDVEQSK</sequence>
<feature type="domain" description="26S proteasome regulatory subunit Rpn7 N-terminal" evidence="7">
    <location>
        <begin position="75"/>
        <end position="240"/>
    </location>
</feature>
<proteinExistence type="predicted"/>
<gene>
    <name evidence="8" type="ORF">E3P99_02855</name>
</gene>
<dbReference type="OrthoDB" id="422427at2759"/>
<evidence type="ECO:0000256" key="2">
    <source>
        <dbReference type="ARBA" id="ARBA00004496"/>
    </source>
</evidence>
<dbReference type="Proteomes" id="UP000310189">
    <property type="component" value="Unassembled WGS sequence"/>
</dbReference>
<evidence type="ECO:0000256" key="4">
    <source>
        <dbReference type="ARBA" id="ARBA00022790"/>
    </source>
</evidence>
<dbReference type="AlphaFoldDB" id="A0A4T0FHU5"/>
<keyword evidence="3" id="KW-0963">Cytoplasm</keyword>
<evidence type="ECO:0000256" key="1">
    <source>
        <dbReference type="ARBA" id="ARBA00004123"/>
    </source>
</evidence>
<feature type="region of interest" description="Disordered" evidence="6">
    <location>
        <begin position="395"/>
        <end position="452"/>
    </location>
</feature>
<dbReference type="PANTHER" id="PTHR14145">
    <property type="entry name" value="26S PROTESOME SUBUNIT 6"/>
    <property type="match status" value="1"/>
</dbReference>
<evidence type="ECO:0000313" key="9">
    <source>
        <dbReference type="Proteomes" id="UP000310189"/>
    </source>
</evidence>
<reference evidence="8 9" key="1">
    <citation type="submission" date="2019-03" db="EMBL/GenBank/DDBJ databases">
        <title>Sequencing 23 genomes of Wallemia ichthyophaga.</title>
        <authorList>
            <person name="Gostincar C."/>
        </authorList>
    </citation>
    <scope>NUCLEOTIDE SEQUENCE [LARGE SCALE GENOMIC DNA]</scope>
    <source>
        <strain evidence="8 9">EXF-5753</strain>
    </source>
</reference>
<evidence type="ECO:0000313" key="8">
    <source>
        <dbReference type="EMBL" id="TIA87987.1"/>
    </source>
</evidence>
<dbReference type="Gene3D" id="1.25.40.570">
    <property type="match status" value="1"/>
</dbReference>
<keyword evidence="9" id="KW-1185">Reference proteome</keyword>
<dbReference type="InterPro" id="IPR019585">
    <property type="entry name" value="Rpn7/CSN1"/>
</dbReference>
<evidence type="ECO:0000256" key="3">
    <source>
        <dbReference type="ARBA" id="ARBA00022490"/>
    </source>
</evidence>
<name>A0A4T0FHU5_9BASI</name>
<evidence type="ECO:0000259" key="7">
    <source>
        <dbReference type="Pfam" id="PF10602"/>
    </source>
</evidence>
<dbReference type="Pfam" id="PF10602">
    <property type="entry name" value="RPN7"/>
    <property type="match status" value="1"/>
</dbReference>
<dbReference type="GO" id="GO:0008180">
    <property type="term" value="C:COP9 signalosome"/>
    <property type="evidence" value="ECO:0007669"/>
    <property type="project" value="UniProtKB-KW"/>
</dbReference>
<evidence type="ECO:0000256" key="6">
    <source>
        <dbReference type="SAM" id="MobiDB-lite"/>
    </source>
</evidence>
<keyword evidence="5" id="KW-0539">Nucleus</keyword>
<comment type="caution">
    <text evidence="8">The sequence shown here is derived from an EMBL/GenBank/DDBJ whole genome shotgun (WGS) entry which is preliminary data.</text>
</comment>
<dbReference type="InterPro" id="IPR045135">
    <property type="entry name" value="Rpn7_N"/>
</dbReference>
<dbReference type="GO" id="GO:0005737">
    <property type="term" value="C:cytoplasm"/>
    <property type="evidence" value="ECO:0007669"/>
    <property type="project" value="UniProtKB-SubCell"/>
</dbReference>
<dbReference type="EMBL" id="SPNW01000044">
    <property type="protein sequence ID" value="TIA87987.1"/>
    <property type="molecule type" value="Genomic_DNA"/>
</dbReference>
<accession>A0A4T0FHU5</accession>
<protein>
    <recommendedName>
        <fullName evidence="7">26S proteasome regulatory subunit Rpn7 N-terminal domain-containing protein</fullName>
    </recommendedName>
</protein>
<comment type="subcellular location">
    <subcellularLocation>
        <location evidence="2">Cytoplasm</location>
    </subcellularLocation>
    <subcellularLocation>
        <location evidence="1">Nucleus</location>
    </subcellularLocation>
</comment>
<feature type="compositionally biased region" description="Basic and acidic residues" evidence="6">
    <location>
        <begin position="411"/>
        <end position="426"/>
    </location>
</feature>
<feature type="compositionally biased region" description="Acidic residues" evidence="6">
    <location>
        <begin position="427"/>
        <end position="438"/>
    </location>
</feature>
<organism evidence="8 9">
    <name type="scientific">Wallemia hederae</name>
    <dbReference type="NCBI Taxonomy" id="1540922"/>
    <lineage>
        <taxon>Eukaryota</taxon>
        <taxon>Fungi</taxon>
        <taxon>Dikarya</taxon>
        <taxon>Basidiomycota</taxon>
        <taxon>Wallemiomycotina</taxon>
        <taxon>Wallemiomycetes</taxon>
        <taxon>Wallemiales</taxon>
        <taxon>Wallemiaceae</taxon>
        <taxon>Wallemia</taxon>
    </lineage>
</organism>
<keyword evidence="4" id="KW-0736">Signalosome</keyword>